<evidence type="ECO:0000256" key="1">
    <source>
        <dbReference type="SAM" id="MobiDB-lite"/>
    </source>
</evidence>
<feature type="compositionally biased region" description="Basic and acidic residues" evidence="1">
    <location>
        <begin position="207"/>
        <end position="223"/>
    </location>
</feature>
<dbReference type="EMBL" id="LAZR01001433">
    <property type="protein sequence ID" value="KKN44732.1"/>
    <property type="molecule type" value="Genomic_DNA"/>
</dbReference>
<reference evidence="2" key="1">
    <citation type="journal article" date="2015" name="Nature">
        <title>Complex archaea that bridge the gap between prokaryotes and eukaryotes.</title>
        <authorList>
            <person name="Spang A."/>
            <person name="Saw J.H."/>
            <person name="Jorgensen S.L."/>
            <person name="Zaremba-Niedzwiedzka K."/>
            <person name="Martijn J."/>
            <person name="Lind A.E."/>
            <person name="van Eijk R."/>
            <person name="Schleper C."/>
            <person name="Guy L."/>
            <person name="Ettema T.J."/>
        </authorList>
    </citation>
    <scope>NUCLEOTIDE SEQUENCE</scope>
</reference>
<evidence type="ECO:0000313" key="2">
    <source>
        <dbReference type="EMBL" id="KKN44732.1"/>
    </source>
</evidence>
<dbReference type="AlphaFoldDB" id="A0A0F9R622"/>
<proteinExistence type="predicted"/>
<feature type="compositionally biased region" description="Polar residues" evidence="1">
    <location>
        <begin position="19"/>
        <end position="28"/>
    </location>
</feature>
<feature type="region of interest" description="Disordered" evidence="1">
    <location>
        <begin position="1"/>
        <end position="83"/>
    </location>
</feature>
<feature type="compositionally biased region" description="Basic and acidic residues" evidence="1">
    <location>
        <begin position="29"/>
        <end position="55"/>
    </location>
</feature>
<comment type="caution">
    <text evidence="2">The sequence shown here is derived from an EMBL/GenBank/DDBJ whole genome shotgun (WGS) entry which is preliminary data.</text>
</comment>
<name>A0A0F9R622_9ZZZZ</name>
<organism evidence="2">
    <name type="scientific">marine sediment metagenome</name>
    <dbReference type="NCBI Taxonomy" id="412755"/>
    <lineage>
        <taxon>unclassified sequences</taxon>
        <taxon>metagenomes</taxon>
        <taxon>ecological metagenomes</taxon>
    </lineage>
</organism>
<accession>A0A0F9R622</accession>
<feature type="region of interest" description="Disordered" evidence="1">
    <location>
        <begin position="195"/>
        <end position="225"/>
    </location>
</feature>
<protein>
    <submittedName>
        <fullName evidence="2">Uncharacterized protein</fullName>
    </submittedName>
</protein>
<gene>
    <name evidence="2" type="ORF">LCGC14_0690110</name>
</gene>
<feature type="compositionally biased region" description="Low complexity" evidence="1">
    <location>
        <begin position="56"/>
        <end position="70"/>
    </location>
</feature>
<sequence>MATEPTNKGQAQADEKPQQDPQPITQEQLDQKIAEVTKQHEEKLQSERDLYKGRETQLINSLNNQNTQQQPLPPTPTVTKEEALRHMQDEGDASKLMEYYDNRLDSQSKAHEEKITNLQQLGGSQISSLAIQQAEANSKMPHFSRYRSEIMEVVNKSGSSDPSMVPEAYAYVTGKHMEEILKEEKEKMLRQAEENGGVLIPGGGKNGRGEPMDEGQKPEEVYSDRAQSLLEQKNIDADQFLKKVGSSMPFRDYEEKEDGTLKSKRVKRFTDGFKDLQKVEDENKKMEEEFEWYN</sequence>
<feature type="compositionally biased region" description="Polar residues" evidence="1">
    <location>
        <begin position="1"/>
        <end position="10"/>
    </location>
</feature>